<dbReference type="EMBL" id="BIXY01000099">
    <property type="protein sequence ID" value="GCF11207.1"/>
    <property type="molecule type" value="Genomic_DNA"/>
</dbReference>
<dbReference type="RefSeq" id="WP_149404046.1">
    <property type="nucleotide sequence ID" value="NZ_BIXY01000099.1"/>
</dbReference>
<proteinExistence type="predicted"/>
<gene>
    <name evidence="1" type="ORF">KDI_47710</name>
</gene>
<dbReference type="AlphaFoldDB" id="A0A5A5TIH8"/>
<keyword evidence="2" id="KW-1185">Reference proteome</keyword>
<dbReference type="OrthoDB" id="160886at2"/>
<protein>
    <submittedName>
        <fullName evidence="1">Uncharacterized protein</fullName>
    </submittedName>
</protein>
<reference evidence="1 2" key="1">
    <citation type="submission" date="2019-01" db="EMBL/GenBank/DDBJ databases">
        <title>Draft genome sequence of Dictyobacter sp. Uno17.</title>
        <authorList>
            <person name="Wang C.M."/>
            <person name="Zheng Y."/>
            <person name="Sakai Y."/>
            <person name="Abe K."/>
            <person name="Yokota A."/>
            <person name="Yabe S."/>
        </authorList>
    </citation>
    <scope>NUCLEOTIDE SEQUENCE [LARGE SCALE GENOMIC DNA]</scope>
    <source>
        <strain evidence="1 2">Uno17</strain>
    </source>
</reference>
<name>A0A5A5TIH8_9CHLR</name>
<sequence>MPLDARKLDHLKVVSARTWMGRQKTMMFVTQSSNTFSAVPCTVLFRSQTLLDLEIPNRNGLPAHQRYDALLVAPMTTNFAGVAYIADTASSTPAAILGARKYQVLETVPGGMLPGGTHITAYLRHFV</sequence>
<evidence type="ECO:0000313" key="1">
    <source>
        <dbReference type="EMBL" id="GCF11207.1"/>
    </source>
</evidence>
<comment type="caution">
    <text evidence="1">The sequence shown here is derived from an EMBL/GenBank/DDBJ whole genome shotgun (WGS) entry which is preliminary data.</text>
</comment>
<dbReference type="Proteomes" id="UP000322530">
    <property type="component" value="Unassembled WGS sequence"/>
</dbReference>
<organism evidence="1 2">
    <name type="scientific">Dictyobacter arantiisoli</name>
    <dbReference type="NCBI Taxonomy" id="2014874"/>
    <lineage>
        <taxon>Bacteria</taxon>
        <taxon>Bacillati</taxon>
        <taxon>Chloroflexota</taxon>
        <taxon>Ktedonobacteria</taxon>
        <taxon>Ktedonobacterales</taxon>
        <taxon>Dictyobacteraceae</taxon>
        <taxon>Dictyobacter</taxon>
    </lineage>
</organism>
<accession>A0A5A5TIH8</accession>
<evidence type="ECO:0000313" key="2">
    <source>
        <dbReference type="Proteomes" id="UP000322530"/>
    </source>
</evidence>